<accession>A0A4V1L6A8</accession>
<organism evidence="2 3">
    <name type="scientific">Granulicella sibirica</name>
    <dbReference type="NCBI Taxonomy" id="2479048"/>
    <lineage>
        <taxon>Bacteria</taxon>
        <taxon>Pseudomonadati</taxon>
        <taxon>Acidobacteriota</taxon>
        <taxon>Terriglobia</taxon>
        <taxon>Terriglobales</taxon>
        <taxon>Acidobacteriaceae</taxon>
        <taxon>Granulicella</taxon>
    </lineage>
</organism>
<dbReference type="AlphaFoldDB" id="A0A4V1L6A8"/>
<dbReference type="InterPro" id="IPR001460">
    <property type="entry name" value="PCN-bd_Tpept"/>
</dbReference>
<dbReference type="GO" id="GO:0008658">
    <property type="term" value="F:penicillin binding"/>
    <property type="evidence" value="ECO:0007669"/>
    <property type="project" value="InterPro"/>
</dbReference>
<dbReference type="Proteomes" id="UP000289437">
    <property type="component" value="Unassembled WGS sequence"/>
</dbReference>
<reference evidence="3" key="2">
    <citation type="submission" date="2019-02" db="EMBL/GenBank/DDBJ databases">
        <title>Granulicella sibirica sp. nov., a psychrotolerant acidobacterium isolated from an organic soil layer in forested tundra, West Siberia.</title>
        <authorList>
            <person name="Oshkin I.Y."/>
            <person name="Kulichevskaya I.S."/>
            <person name="Rijpstra W.I.C."/>
            <person name="Sinninghe Damste J.S."/>
            <person name="Rakitin A.L."/>
            <person name="Ravin N.V."/>
            <person name="Dedysh S.N."/>
        </authorList>
    </citation>
    <scope>NUCLEOTIDE SEQUENCE [LARGE SCALE GENOMIC DNA]</scope>
    <source>
        <strain evidence="3">AF10</strain>
    </source>
</reference>
<dbReference type="InterPro" id="IPR012338">
    <property type="entry name" value="Beta-lactam/transpept-like"/>
</dbReference>
<dbReference type="InterPro" id="IPR050515">
    <property type="entry name" value="Beta-lactam/transpept"/>
</dbReference>
<evidence type="ECO:0000313" key="3">
    <source>
        <dbReference type="Proteomes" id="UP000289437"/>
    </source>
</evidence>
<dbReference type="PANTHER" id="PTHR30627">
    <property type="entry name" value="PEPTIDOGLYCAN D,D-TRANSPEPTIDASE"/>
    <property type="match status" value="1"/>
</dbReference>
<keyword evidence="2" id="KW-0132">Cell division</keyword>
<gene>
    <name evidence="2" type="ORF">GRAN_1924</name>
</gene>
<dbReference type="Pfam" id="PF00905">
    <property type="entry name" value="Transpeptidase"/>
    <property type="match status" value="1"/>
</dbReference>
<protein>
    <submittedName>
        <fullName evidence="2">Cell division protein FtsI [Peptidoglycan synthetase]</fullName>
    </submittedName>
</protein>
<keyword evidence="2" id="KW-0131">Cell cycle</keyword>
<reference evidence="2 3" key="1">
    <citation type="submission" date="2018-11" db="EMBL/GenBank/DDBJ databases">
        <authorList>
            <person name="Mardanov A.V."/>
            <person name="Ravin N.V."/>
            <person name="Dedysh S.N."/>
        </authorList>
    </citation>
    <scope>NUCLEOTIDE SEQUENCE [LARGE SCALE GENOMIC DNA]</scope>
    <source>
        <strain evidence="2 3">AF10</strain>
    </source>
</reference>
<dbReference type="EMBL" id="RDSM01000001">
    <property type="protein sequence ID" value="RXH58614.1"/>
    <property type="molecule type" value="Genomic_DNA"/>
</dbReference>
<dbReference type="GO" id="GO:0071555">
    <property type="term" value="P:cell wall organization"/>
    <property type="evidence" value="ECO:0007669"/>
    <property type="project" value="TreeGrafter"/>
</dbReference>
<evidence type="ECO:0000313" key="2">
    <source>
        <dbReference type="EMBL" id="RXH58614.1"/>
    </source>
</evidence>
<sequence>MQADSSWKRDAPRQAILFCLLFLCLPIYGQSLGFLAGTNASAILLDVQTGRTIATFGRTGIPSTPGSTLKPFLLLAALKEGIVTEHTTVECRGILTIDDRGHPRNLACTHPRTTTIFAAQAALAYSCNTYFARLAARMSPTQLTQSLSNFGIRTQPIDDPNQRILQALGLFSVKVSAEQLARAYALLAREFTSAHSNPANIVHQGLLDSVSFGMADNAAVPGLTLAGKTGTASDPGRPWTHGWFAGIVEDAPATVLVVYVPHGSGADAATLARTILAKRERKP</sequence>
<evidence type="ECO:0000259" key="1">
    <source>
        <dbReference type="Pfam" id="PF00905"/>
    </source>
</evidence>
<dbReference type="RefSeq" id="WP_128912578.1">
    <property type="nucleotide sequence ID" value="NZ_RDSM01000001.1"/>
</dbReference>
<keyword evidence="3" id="KW-1185">Reference proteome</keyword>
<proteinExistence type="predicted"/>
<dbReference type="SUPFAM" id="SSF56601">
    <property type="entry name" value="beta-lactamase/transpeptidase-like"/>
    <property type="match status" value="1"/>
</dbReference>
<dbReference type="GO" id="GO:0005886">
    <property type="term" value="C:plasma membrane"/>
    <property type="evidence" value="ECO:0007669"/>
    <property type="project" value="TreeGrafter"/>
</dbReference>
<comment type="caution">
    <text evidence="2">The sequence shown here is derived from an EMBL/GenBank/DDBJ whole genome shotgun (WGS) entry which is preliminary data.</text>
</comment>
<dbReference type="GO" id="GO:0051301">
    <property type="term" value="P:cell division"/>
    <property type="evidence" value="ECO:0007669"/>
    <property type="project" value="UniProtKB-KW"/>
</dbReference>
<name>A0A4V1L6A8_9BACT</name>
<dbReference type="Gene3D" id="3.40.710.10">
    <property type="entry name" value="DD-peptidase/beta-lactamase superfamily"/>
    <property type="match status" value="1"/>
</dbReference>
<dbReference type="OrthoDB" id="118241at2"/>
<feature type="domain" description="Penicillin-binding protein transpeptidase" evidence="1">
    <location>
        <begin position="41"/>
        <end position="275"/>
    </location>
</feature>